<feature type="region of interest" description="Disordered" evidence="1">
    <location>
        <begin position="650"/>
        <end position="677"/>
    </location>
</feature>
<dbReference type="InterPro" id="IPR001202">
    <property type="entry name" value="WW_dom"/>
</dbReference>
<protein>
    <submittedName>
        <fullName evidence="3">HET-domain-containing protein</fullName>
    </submittedName>
</protein>
<dbReference type="InterPro" id="IPR036020">
    <property type="entry name" value="WW_dom_sf"/>
</dbReference>
<gene>
    <name evidence="3" type="ORF">BU16DRAFT_584840</name>
</gene>
<sequence length="717" mass="80957">MARYQYTRLLTGTEEIRVLKLLPGSFHDAIRMELSLVRLVVPELHPVQRMSLKEIRSTLPSTWQAVETVEGDYIFYNSEDDHTYWRHPDAAVDSSRYARPPEAPGPGFQPQYEALSYSWDLTESPEDAYVEPADAASSKNDNTIPITQNLASALRHLRYPYKPRNLWVDAVCINQHDEIERNEQVKRMANIYRLAERVVVWLGPQSENSELAIRTLDYLGAQSEFCKGQILTRSPSAIEVHWFDSTCDLPYNLTTSLATQNLLSRPWFSRLWVWQEVQLANSLTRMQCGHKSISWSRLRRAVVCLWMKGGWPAQFHEALANLEPLTQPLQTISFGRLLYSMTTQKCSDPRDRIYGLLGLTSSALASRIEPQYSLPVTTVYKEAFLIYLDHFHRLDLLRYCSLENMLAGSASWIPNWSAPAGKRLGYSSVSSGASRASARYLAPNVLEVDGVHCATVSVVTEPPAWKVEDALRDFQAWALDSLYQTTPYITGESREDAFVLALGGNLVKERCPAYSFALPTQKLKDLVFENISNRANNCHIDPASVRALKHAIGIVWGGRFLTTREGYIGLGPMAAQPGDYVCVLLGSNDQMLLRPHPAGSFQVVGSVYVHGLSDATALLGPIPAPWTVHVDDDDAGEYRHRFFNSITGQHHSLSEDPRLEPLPPEWEHVPRDRTAEDPPVFETFRNKMTGEEMNSDPRMLPDALRKRGVPLQTFQLV</sequence>
<dbReference type="PROSITE" id="PS50020">
    <property type="entry name" value="WW_DOMAIN_2"/>
    <property type="match status" value="1"/>
</dbReference>
<organism evidence="3 4">
    <name type="scientific">Lophium mytilinum</name>
    <dbReference type="NCBI Taxonomy" id="390894"/>
    <lineage>
        <taxon>Eukaryota</taxon>
        <taxon>Fungi</taxon>
        <taxon>Dikarya</taxon>
        <taxon>Ascomycota</taxon>
        <taxon>Pezizomycotina</taxon>
        <taxon>Dothideomycetes</taxon>
        <taxon>Pleosporomycetidae</taxon>
        <taxon>Mytilinidiales</taxon>
        <taxon>Mytilinidiaceae</taxon>
        <taxon>Lophium</taxon>
    </lineage>
</organism>
<dbReference type="PANTHER" id="PTHR24148">
    <property type="entry name" value="ANKYRIN REPEAT DOMAIN-CONTAINING PROTEIN 39 HOMOLOG-RELATED"/>
    <property type="match status" value="1"/>
</dbReference>
<evidence type="ECO:0000259" key="2">
    <source>
        <dbReference type="PROSITE" id="PS50020"/>
    </source>
</evidence>
<dbReference type="Pfam" id="PF06985">
    <property type="entry name" value="HET"/>
    <property type="match status" value="1"/>
</dbReference>
<dbReference type="EMBL" id="MU004195">
    <property type="protein sequence ID" value="KAF2491615.1"/>
    <property type="molecule type" value="Genomic_DNA"/>
</dbReference>
<evidence type="ECO:0000256" key="1">
    <source>
        <dbReference type="SAM" id="MobiDB-lite"/>
    </source>
</evidence>
<keyword evidence="4" id="KW-1185">Reference proteome</keyword>
<dbReference type="PANTHER" id="PTHR24148:SF64">
    <property type="entry name" value="HETEROKARYON INCOMPATIBILITY DOMAIN-CONTAINING PROTEIN"/>
    <property type="match status" value="1"/>
</dbReference>
<proteinExistence type="predicted"/>
<feature type="compositionally biased region" description="Basic and acidic residues" evidence="1">
    <location>
        <begin position="652"/>
        <end position="676"/>
    </location>
</feature>
<dbReference type="Pfam" id="PF26639">
    <property type="entry name" value="Het-6_barrel"/>
    <property type="match status" value="1"/>
</dbReference>
<evidence type="ECO:0000313" key="3">
    <source>
        <dbReference type="EMBL" id="KAF2491615.1"/>
    </source>
</evidence>
<dbReference type="InterPro" id="IPR052895">
    <property type="entry name" value="HetReg/Transcr_Mod"/>
</dbReference>
<accession>A0A6A6QGS2</accession>
<dbReference type="AlphaFoldDB" id="A0A6A6QGS2"/>
<dbReference type="Proteomes" id="UP000799750">
    <property type="component" value="Unassembled WGS sequence"/>
</dbReference>
<reference evidence="3" key="1">
    <citation type="journal article" date="2020" name="Stud. Mycol.">
        <title>101 Dothideomycetes genomes: a test case for predicting lifestyles and emergence of pathogens.</title>
        <authorList>
            <person name="Haridas S."/>
            <person name="Albert R."/>
            <person name="Binder M."/>
            <person name="Bloem J."/>
            <person name="Labutti K."/>
            <person name="Salamov A."/>
            <person name="Andreopoulos B."/>
            <person name="Baker S."/>
            <person name="Barry K."/>
            <person name="Bills G."/>
            <person name="Bluhm B."/>
            <person name="Cannon C."/>
            <person name="Castanera R."/>
            <person name="Culley D."/>
            <person name="Daum C."/>
            <person name="Ezra D."/>
            <person name="Gonzalez J."/>
            <person name="Henrissat B."/>
            <person name="Kuo A."/>
            <person name="Liang C."/>
            <person name="Lipzen A."/>
            <person name="Lutzoni F."/>
            <person name="Magnuson J."/>
            <person name="Mondo S."/>
            <person name="Nolan M."/>
            <person name="Ohm R."/>
            <person name="Pangilinan J."/>
            <person name="Park H.-J."/>
            <person name="Ramirez L."/>
            <person name="Alfaro M."/>
            <person name="Sun H."/>
            <person name="Tritt A."/>
            <person name="Yoshinaga Y."/>
            <person name="Zwiers L.-H."/>
            <person name="Turgeon B."/>
            <person name="Goodwin S."/>
            <person name="Spatafora J."/>
            <person name="Crous P."/>
            <person name="Grigoriev I."/>
        </authorList>
    </citation>
    <scope>NUCLEOTIDE SEQUENCE</scope>
    <source>
        <strain evidence="3">CBS 269.34</strain>
    </source>
</reference>
<dbReference type="OrthoDB" id="4850726at2759"/>
<evidence type="ECO:0000313" key="4">
    <source>
        <dbReference type="Proteomes" id="UP000799750"/>
    </source>
</evidence>
<feature type="domain" description="WW" evidence="2">
    <location>
        <begin position="57"/>
        <end position="90"/>
    </location>
</feature>
<name>A0A6A6QGS2_9PEZI</name>
<dbReference type="InterPro" id="IPR010730">
    <property type="entry name" value="HET"/>
</dbReference>
<dbReference type="SUPFAM" id="SSF51045">
    <property type="entry name" value="WW domain"/>
    <property type="match status" value="1"/>
</dbReference>